<protein>
    <recommendedName>
        <fullName evidence="5">CAP-Gly domain-containing protein</fullName>
    </recommendedName>
</protein>
<feature type="compositionally biased region" description="Basic residues" evidence="4">
    <location>
        <begin position="484"/>
        <end position="501"/>
    </location>
</feature>
<evidence type="ECO:0000256" key="2">
    <source>
        <dbReference type="ARBA" id="ARBA00022737"/>
    </source>
</evidence>
<feature type="compositionally biased region" description="Basic and acidic residues" evidence="4">
    <location>
        <begin position="502"/>
        <end position="511"/>
    </location>
</feature>
<dbReference type="SMART" id="SM01052">
    <property type="entry name" value="CAP_GLY"/>
    <property type="match status" value="1"/>
</dbReference>
<accession>A0A7S4FUD9</accession>
<dbReference type="PROSITE" id="PS51450">
    <property type="entry name" value="LRR"/>
    <property type="match status" value="1"/>
</dbReference>
<proteinExistence type="predicted"/>
<dbReference type="InterPro" id="IPR000938">
    <property type="entry name" value="CAP-Gly_domain"/>
</dbReference>
<reference evidence="6" key="1">
    <citation type="submission" date="2021-01" db="EMBL/GenBank/DDBJ databases">
        <authorList>
            <person name="Corre E."/>
            <person name="Pelletier E."/>
            <person name="Niang G."/>
            <person name="Scheremetjew M."/>
            <person name="Finn R."/>
            <person name="Kale V."/>
            <person name="Holt S."/>
            <person name="Cochrane G."/>
            <person name="Meng A."/>
            <person name="Brown T."/>
            <person name="Cohen L."/>
        </authorList>
    </citation>
    <scope>NUCLEOTIDE SEQUENCE</scope>
    <source>
        <strain evidence="6">CCMP1594</strain>
    </source>
</reference>
<dbReference type="EMBL" id="HBJA01072097">
    <property type="protein sequence ID" value="CAE0814214.1"/>
    <property type="molecule type" value="Transcribed_RNA"/>
</dbReference>
<sequence length="511" mass="56244">MCELNPGDVVLDNDGFVGTVRFVGKIPKSPSPEATWIGVEWADSARGKYDGSIYGDRYFECPPNKGSFLKPSKLRRGTDFATELCNKYTDDQPRPHIRVSAKYLVQRENGTSGAFTNLQNVDLSGSAICSAGFGVMELCPNLNKLNLANNLLSSWDEVVNLVKQLPNLELLNLSRNRLGGECHVDGPPLAPNLKTLILNDTGCQWAAVDVLLKTMPTIEELHVAGNEFTEVSLDPCAQVALLNLSANAIAAWAEVNKLATSTSLKTLLLCGNPLGHIDAVGCAAPEGAEPAPAFAALEHLSLDNTRINDWDSIDRLGAMTALLELNCAGLPLWEEVLEADRRKLTIGRLQSIQKLNRSPISDEERQWAERFLVRYYSQSAAPPAAYTRLRTKHGDLQPLAEICLTPGKAFVDVFFEDEPLVGFELDMSLSLTEFKAQVAKITGAEAAQQEVYHKSPYDFVQLRNNETKLHANRILDGDELHVRVKAPPRPKRTKQAPRRPALKAERSESSH</sequence>
<keyword evidence="1" id="KW-0433">Leucine-rich repeat</keyword>
<dbReference type="Gene3D" id="3.80.10.10">
    <property type="entry name" value="Ribonuclease Inhibitor"/>
    <property type="match status" value="3"/>
</dbReference>
<name>A0A7S4FUD9_9EUGL</name>
<evidence type="ECO:0000256" key="3">
    <source>
        <dbReference type="ARBA" id="ARBA00023186"/>
    </source>
</evidence>
<evidence type="ECO:0000256" key="1">
    <source>
        <dbReference type="ARBA" id="ARBA00022614"/>
    </source>
</evidence>
<dbReference type="PROSITE" id="PS50245">
    <property type="entry name" value="CAP_GLY_2"/>
    <property type="match status" value="1"/>
</dbReference>
<evidence type="ECO:0000256" key="4">
    <source>
        <dbReference type="SAM" id="MobiDB-lite"/>
    </source>
</evidence>
<evidence type="ECO:0000259" key="5">
    <source>
        <dbReference type="PROSITE" id="PS50245"/>
    </source>
</evidence>
<dbReference type="InterPro" id="IPR032675">
    <property type="entry name" value="LRR_dom_sf"/>
</dbReference>
<dbReference type="PANTHER" id="PTHR18849:SF0">
    <property type="entry name" value="CILIA- AND FLAGELLA-ASSOCIATED PROTEIN 410-RELATED"/>
    <property type="match status" value="1"/>
</dbReference>
<dbReference type="Pfam" id="PF01302">
    <property type="entry name" value="CAP_GLY"/>
    <property type="match status" value="1"/>
</dbReference>
<evidence type="ECO:0000313" key="6">
    <source>
        <dbReference type="EMBL" id="CAE0814214.1"/>
    </source>
</evidence>
<dbReference type="InterPro" id="IPR001611">
    <property type="entry name" value="Leu-rich_rpt"/>
</dbReference>
<feature type="domain" description="CAP-Gly" evidence="5">
    <location>
        <begin position="27"/>
        <end position="70"/>
    </location>
</feature>
<dbReference type="InterPro" id="IPR036859">
    <property type="entry name" value="CAP-Gly_dom_sf"/>
</dbReference>
<dbReference type="PANTHER" id="PTHR18849">
    <property type="entry name" value="LEUCINE RICH REPEAT PROTEIN"/>
    <property type="match status" value="1"/>
</dbReference>
<dbReference type="Gene3D" id="2.30.30.190">
    <property type="entry name" value="CAP Gly-rich-like domain"/>
    <property type="match status" value="1"/>
</dbReference>
<dbReference type="InterPro" id="IPR029071">
    <property type="entry name" value="Ubiquitin-like_domsf"/>
</dbReference>
<feature type="region of interest" description="Disordered" evidence="4">
    <location>
        <begin position="484"/>
        <end position="511"/>
    </location>
</feature>
<dbReference type="SUPFAM" id="SSF54236">
    <property type="entry name" value="Ubiquitin-like"/>
    <property type="match status" value="1"/>
</dbReference>
<organism evidence="6">
    <name type="scientific">Eutreptiella gymnastica</name>
    <dbReference type="NCBI Taxonomy" id="73025"/>
    <lineage>
        <taxon>Eukaryota</taxon>
        <taxon>Discoba</taxon>
        <taxon>Euglenozoa</taxon>
        <taxon>Euglenida</taxon>
        <taxon>Spirocuta</taxon>
        <taxon>Euglenophyceae</taxon>
        <taxon>Eutreptiales</taxon>
        <taxon>Eutreptiaceae</taxon>
        <taxon>Eutreptiella</taxon>
    </lineage>
</organism>
<dbReference type="SUPFAM" id="SSF52058">
    <property type="entry name" value="L domain-like"/>
    <property type="match status" value="1"/>
</dbReference>
<dbReference type="SUPFAM" id="SSF74924">
    <property type="entry name" value="Cap-Gly domain"/>
    <property type="match status" value="1"/>
</dbReference>
<keyword evidence="2" id="KW-0677">Repeat</keyword>
<dbReference type="AlphaFoldDB" id="A0A7S4FUD9"/>
<keyword evidence="3" id="KW-0143">Chaperone</keyword>
<gene>
    <name evidence="6" type="ORF">EGYM00163_LOCUS25368</name>
</gene>